<dbReference type="InterPro" id="IPR032710">
    <property type="entry name" value="NTF2-like_dom_sf"/>
</dbReference>
<dbReference type="EMBL" id="JBDKWZ010000026">
    <property type="protein sequence ID" value="MEN7551733.1"/>
    <property type="molecule type" value="Genomic_DNA"/>
</dbReference>
<evidence type="ECO:0000313" key="1">
    <source>
        <dbReference type="EMBL" id="MEN7551733.1"/>
    </source>
</evidence>
<dbReference type="Proteomes" id="UP001403385">
    <property type="component" value="Unassembled WGS sequence"/>
</dbReference>
<reference evidence="1 2" key="1">
    <citation type="submission" date="2024-04" db="EMBL/GenBank/DDBJ databases">
        <title>Novel genus in family Flammeovirgaceae.</title>
        <authorList>
            <person name="Nguyen T.H."/>
            <person name="Vuong T.Q."/>
            <person name="Le H."/>
            <person name="Kim S.-G."/>
        </authorList>
    </citation>
    <scope>NUCLEOTIDE SEQUENCE [LARGE SCALE GENOMIC DNA]</scope>
    <source>
        <strain evidence="1 2">JCM 23209</strain>
    </source>
</reference>
<dbReference type="RefSeq" id="WP_346824512.1">
    <property type="nucleotide sequence ID" value="NZ_JBDKWZ010000026.1"/>
</dbReference>
<sequence length="64" mass="7718">MMQTEKTKQVVRQFLQHLTHRNLSGLVKLFSEEIDWYIPGNQQRAVWLGRRKNREDIGAFYELL</sequence>
<evidence type="ECO:0000313" key="2">
    <source>
        <dbReference type="Proteomes" id="UP001403385"/>
    </source>
</evidence>
<protein>
    <submittedName>
        <fullName evidence="1">Nuclear transport factor 2 family protein</fullName>
    </submittedName>
</protein>
<organism evidence="1 2">
    <name type="scientific">Rapidithrix thailandica</name>
    <dbReference type="NCBI Taxonomy" id="413964"/>
    <lineage>
        <taxon>Bacteria</taxon>
        <taxon>Pseudomonadati</taxon>
        <taxon>Bacteroidota</taxon>
        <taxon>Cytophagia</taxon>
        <taxon>Cytophagales</taxon>
        <taxon>Flammeovirgaceae</taxon>
        <taxon>Rapidithrix</taxon>
    </lineage>
</organism>
<dbReference type="SUPFAM" id="SSF54427">
    <property type="entry name" value="NTF2-like"/>
    <property type="match status" value="1"/>
</dbReference>
<keyword evidence="2" id="KW-1185">Reference proteome</keyword>
<dbReference type="AlphaFoldDB" id="A0AAW9SKS1"/>
<accession>A0AAW9SKS1</accession>
<name>A0AAW9SKS1_9BACT</name>
<gene>
    <name evidence="1" type="ORF">AAG747_27705</name>
</gene>
<proteinExistence type="predicted"/>
<comment type="caution">
    <text evidence="1">The sequence shown here is derived from an EMBL/GenBank/DDBJ whole genome shotgun (WGS) entry which is preliminary data.</text>
</comment>
<dbReference type="Gene3D" id="3.10.450.50">
    <property type="match status" value="1"/>
</dbReference>